<protein>
    <submittedName>
        <fullName evidence="1 3">Uncharacterized protein</fullName>
    </submittedName>
</protein>
<gene>
    <name evidence="1" type="ORF">TCNE_LOCUS19748</name>
</gene>
<dbReference type="EMBL" id="UYWY01027431">
    <property type="protein sequence ID" value="VDM51069.1"/>
    <property type="molecule type" value="Genomic_DNA"/>
</dbReference>
<dbReference type="AlphaFoldDB" id="A0A183VG78"/>
<keyword evidence="2" id="KW-1185">Reference proteome</keyword>
<organism evidence="2 3">
    <name type="scientific">Toxocara canis</name>
    <name type="common">Canine roundworm</name>
    <dbReference type="NCBI Taxonomy" id="6265"/>
    <lineage>
        <taxon>Eukaryota</taxon>
        <taxon>Metazoa</taxon>
        <taxon>Ecdysozoa</taxon>
        <taxon>Nematoda</taxon>
        <taxon>Chromadorea</taxon>
        <taxon>Rhabditida</taxon>
        <taxon>Spirurina</taxon>
        <taxon>Ascaridomorpha</taxon>
        <taxon>Ascaridoidea</taxon>
        <taxon>Toxocaridae</taxon>
        <taxon>Toxocara</taxon>
    </lineage>
</organism>
<proteinExistence type="predicted"/>
<reference evidence="3" key="1">
    <citation type="submission" date="2016-06" db="UniProtKB">
        <authorList>
            <consortium name="WormBaseParasite"/>
        </authorList>
    </citation>
    <scope>IDENTIFICATION</scope>
</reference>
<dbReference type="WBParaSite" id="TCNE_0001975201-mRNA-1">
    <property type="protein sequence ID" value="TCNE_0001975201-mRNA-1"/>
    <property type="gene ID" value="TCNE_0001975201"/>
</dbReference>
<dbReference type="Proteomes" id="UP000050794">
    <property type="component" value="Unassembled WGS sequence"/>
</dbReference>
<evidence type="ECO:0000313" key="2">
    <source>
        <dbReference type="Proteomes" id="UP000050794"/>
    </source>
</evidence>
<accession>A0A183VG78</accession>
<evidence type="ECO:0000313" key="1">
    <source>
        <dbReference type="EMBL" id="VDM51069.1"/>
    </source>
</evidence>
<sequence>MFESIQSEKPLQEYLSISAFPAVNGAPQCSSASCSMSATCRISTIPDTTWEIPHVFRWSWCVNMQIETSFKSSCSVDVTMD</sequence>
<evidence type="ECO:0000313" key="3">
    <source>
        <dbReference type="WBParaSite" id="TCNE_0001975201-mRNA-1"/>
    </source>
</evidence>
<name>A0A183VG78_TOXCA</name>
<reference evidence="1 2" key="2">
    <citation type="submission" date="2018-11" db="EMBL/GenBank/DDBJ databases">
        <authorList>
            <consortium name="Pathogen Informatics"/>
        </authorList>
    </citation>
    <scope>NUCLEOTIDE SEQUENCE [LARGE SCALE GENOMIC DNA]</scope>
</reference>